<organism evidence="2 3">
    <name type="scientific">Embleya hyalina</name>
    <dbReference type="NCBI Taxonomy" id="516124"/>
    <lineage>
        <taxon>Bacteria</taxon>
        <taxon>Bacillati</taxon>
        <taxon>Actinomycetota</taxon>
        <taxon>Actinomycetes</taxon>
        <taxon>Kitasatosporales</taxon>
        <taxon>Streptomycetaceae</taxon>
        <taxon>Embleya</taxon>
    </lineage>
</organism>
<dbReference type="PANTHER" id="PTHR43422:SF3">
    <property type="entry name" value="THIAMINE THIAZOLE SYNTHASE"/>
    <property type="match status" value="1"/>
</dbReference>
<evidence type="ECO:0000313" key="3">
    <source>
        <dbReference type="Proteomes" id="UP000286931"/>
    </source>
</evidence>
<dbReference type="Proteomes" id="UP000286931">
    <property type="component" value="Unassembled WGS sequence"/>
</dbReference>
<reference evidence="2 3" key="1">
    <citation type="submission" date="2018-12" db="EMBL/GenBank/DDBJ databases">
        <title>Draft genome sequence of Embleya hyalina NBRC 13850T.</title>
        <authorList>
            <person name="Komaki H."/>
            <person name="Hosoyama A."/>
            <person name="Kimura A."/>
            <person name="Ichikawa N."/>
            <person name="Tamura T."/>
        </authorList>
    </citation>
    <scope>NUCLEOTIDE SEQUENCE [LARGE SCALE GENOMIC DNA]</scope>
    <source>
        <strain evidence="2 3">NBRC 13850</strain>
    </source>
</reference>
<sequence>MRAVVIGASVAGLLAAAAIRHVFDEVVLLERDILPVGEELRPGVPQAGSCHFLLYPGAAAMDELVPGFVDLIVRDGARHVNIGETLILSRDGVSIPGRRMGMPVTLASRNFLETRLRARVREMAGITIRDGATVTGLVGDTRRVVGVSVAAGTPDPGTATLTADLVIDAGGRTSRSARWLTELGHPAVRERVVDSGQSYATAWLPASSRETITYEIGRLAVSGTAAAVAPIQNGLRQVLVFGRAEHRPSTDPVELADRLREYGCPALTEAADEFTEDTPVHGYAKLINRRRLYHRMRSWPQRYLIVGDALCMFNPTYGQGMSVAAREALVLHRRIDRLAANPARTRAVQRRIARETDYPWLVATAQDARFTEHPSVLGPLVDTLVGRTTDRLADNPHLHRALLQVYELRLPTALTHPTAWHALLRRRSPRRSPGA</sequence>
<dbReference type="PANTHER" id="PTHR43422">
    <property type="entry name" value="THIAMINE THIAZOLE SYNTHASE"/>
    <property type="match status" value="1"/>
</dbReference>
<dbReference type="SUPFAM" id="SSF51905">
    <property type="entry name" value="FAD/NAD(P)-binding domain"/>
    <property type="match status" value="1"/>
</dbReference>
<comment type="caution">
    <text evidence="2">The sequence shown here is derived from an EMBL/GenBank/DDBJ whole genome shotgun (WGS) entry which is preliminary data.</text>
</comment>
<dbReference type="AlphaFoldDB" id="A0A401YM42"/>
<proteinExistence type="predicted"/>
<protein>
    <submittedName>
        <fullName evidence="2">Hydroxylase</fullName>
    </submittedName>
</protein>
<keyword evidence="3" id="KW-1185">Reference proteome</keyword>
<evidence type="ECO:0000259" key="1">
    <source>
        <dbReference type="Pfam" id="PF01494"/>
    </source>
</evidence>
<dbReference type="EMBL" id="BIFH01000018">
    <property type="protein sequence ID" value="GCD95680.1"/>
    <property type="molecule type" value="Genomic_DNA"/>
</dbReference>
<feature type="domain" description="FAD-binding" evidence="1">
    <location>
        <begin position="4"/>
        <end position="334"/>
    </location>
</feature>
<name>A0A401YM42_9ACTN</name>
<dbReference type="RefSeq" id="WP_126637781.1">
    <property type="nucleotide sequence ID" value="NZ_BIFH01000018.1"/>
</dbReference>
<gene>
    <name evidence="2" type="ORF">EHYA_03355</name>
</gene>
<dbReference type="InterPro" id="IPR036188">
    <property type="entry name" value="FAD/NAD-bd_sf"/>
</dbReference>
<dbReference type="InterPro" id="IPR002938">
    <property type="entry name" value="FAD-bd"/>
</dbReference>
<accession>A0A401YM42</accession>
<dbReference type="GO" id="GO:0071949">
    <property type="term" value="F:FAD binding"/>
    <property type="evidence" value="ECO:0007669"/>
    <property type="project" value="InterPro"/>
</dbReference>
<dbReference type="OrthoDB" id="9790035at2"/>
<dbReference type="Gene3D" id="3.50.50.60">
    <property type="entry name" value="FAD/NAD(P)-binding domain"/>
    <property type="match status" value="1"/>
</dbReference>
<evidence type="ECO:0000313" key="2">
    <source>
        <dbReference type="EMBL" id="GCD95680.1"/>
    </source>
</evidence>
<dbReference type="Pfam" id="PF01494">
    <property type="entry name" value="FAD_binding_3"/>
    <property type="match status" value="1"/>
</dbReference>